<organism evidence="2 3">
    <name type="scientific">Candidatus Portnoybacteria bacterium CG10_big_fil_rev_8_21_14_0_10_44_7</name>
    <dbReference type="NCBI Taxonomy" id="1974816"/>
    <lineage>
        <taxon>Bacteria</taxon>
        <taxon>Candidatus Portnoyibacteriota</taxon>
    </lineage>
</organism>
<evidence type="ECO:0000313" key="3">
    <source>
        <dbReference type="Proteomes" id="UP000231086"/>
    </source>
</evidence>
<dbReference type="EMBL" id="PFEA01000035">
    <property type="protein sequence ID" value="PJE59748.1"/>
    <property type="molecule type" value="Genomic_DNA"/>
</dbReference>
<evidence type="ECO:0000313" key="2">
    <source>
        <dbReference type="EMBL" id="PJE59748.1"/>
    </source>
</evidence>
<dbReference type="InterPro" id="IPR035451">
    <property type="entry name" value="Ada-like_dom_sf"/>
</dbReference>
<proteinExistence type="predicted"/>
<keyword evidence="1" id="KW-1133">Transmembrane helix</keyword>
<reference evidence="3" key="1">
    <citation type="submission" date="2017-09" db="EMBL/GenBank/DDBJ databases">
        <title>Depth-based differentiation of microbial function through sediment-hosted aquifers and enrichment of novel symbionts in the deep terrestrial subsurface.</title>
        <authorList>
            <person name="Probst A.J."/>
            <person name="Ladd B."/>
            <person name="Jarett J.K."/>
            <person name="Geller-Mcgrath D.E."/>
            <person name="Sieber C.M.K."/>
            <person name="Emerson J.B."/>
            <person name="Anantharaman K."/>
            <person name="Thomas B.C."/>
            <person name="Malmstrom R."/>
            <person name="Stieglmeier M."/>
            <person name="Klingl A."/>
            <person name="Woyke T."/>
            <person name="Ryan C.M."/>
            <person name="Banfield J.F."/>
        </authorList>
    </citation>
    <scope>NUCLEOTIDE SEQUENCE [LARGE SCALE GENOMIC DNA]</scope>
</reference>
<evidence type="ECO:0008006" key="4">
    <source>
        <dbReference type="Google" id="ProtNLM"/>
    </source>
</evidence>
<gene>
    <name evidence="2" type="ORF">COU85_01930</name>
</gene>
<accession>A0A2M8KIK3</accession>
<keyword evidence="1" id="KW-0812">Transmembrane</keyword>
<dbReference type="SUPFAM" id="SSF57884">
    <property type="entry name" value="Ada DNA repair protein, N-terminal domain (N-Ada 10)"/>
    <property type="match status" value="1"/>
</dbReference>
<comment type="caution">
    <text evidence="2">The sequence shown here is derived from an EMBL/GenBank/DDBJ whole genome shotgun (WGS) entry which is preliminary data.</text>
</comment>
<feature type="transmembrane region" description="Helical" evidence="1">
    <location>
        <begin position="27"/>
        <end position="46"/>
    </location>
</feature>
<evidence type="ECO:0000256" key="1">
    <source>
        <dbReference type="SAM" id="Phobius"/>
    </source>
</evidence>
<keyword evidence="1" id="KW-0472">Membrane</keyword>
<name>A0A2M8KIK3_9BACT</name>
<dbReference type="Gene3D" id="3.40.10.10">
    <property type="entry name" value="DNA Methylphosphotriester Repair Domain"/>
    <property type="match status" value="1"/>
</dbReference>
<dbReference type="Proteomes" id="UP000231086">
    <property type="component" value="Unassembled WGS sequence"/>
</dbReference>
<sequence>MSTNQENWPQSRGERWRNFLRQNQSEIVTVLALVFVGLTCFALGRLTASDFNSTLKFTPAALTSLVGEKTKKTVSENEPIRFVASKSGAKYHWPWCSFAERIKEENKIYFDTEQQAQADGYSRCGNFLSQAPMGFKEATQNAQK</sequence>
<dbReference type="AlphaFoldDB" id="A0A2M8KIK3"/>
<protein>
    <recommendedName>
        <fullName evidence="4">Ada DNA repair metal-binding domain-containing protein</fullName>
    </recommendedName>
</protein>